<evidence type="ECO:0000313" key="2">
    <source>
        <dbReference type="Proteomes" id="UP000028719"/>
    </source>
</evidence>
<comment type="caution">
    <text evidence="1">The sequence shown here is derived from an EMBL/GenBank/DDBJ whole genome shotgun (WGS) entry which is preliminary data.</text>
</comment>
<proteinExistence type="predicted"/>
<dbReference type="Gene3D" id="3.40.50.1110">
    <property type="entry name" value="SGNH hydrolase"/>
    <property type="match status" value="1"/>
</dbReference>
<accession>A0ABR4URP8</accession>
<keyword evidence="2" id="KW-1185">Reference proteome</keyword>
<sequence length="308" mass="35644">MGKFLFKISFYIIGIVAVLLFLGSYADGNTDDNYMHFAVEKPQNIILGDSRGVQGVVPEVLKQKLSVPFDNFSLNIVQSPYGEIYLKALKRKLDPDTKNGIFILTVNPWNLALRNIVKKAEDFPEESSPFRNMYFYNMSPNYEYLLKNLNKSWFRIYLDREAVGRSNTFLHKDGWMEVNIDMNKDSIAARTAQKTQEYKDMLNGYTLSEKRMKALNEIIDYLQPKGTVYLVRIPTSKNITALENERFPEFNGLMRELSGKKQIKFYDFSNRPDDYVYTDGNHMYKESSKVLSSQIADSIIAADRKKSK</sequence>
<name>A0ABR4URP8_9FLAO</name>
<protein>
    <submittedName>
        <fullName evidence="1">Uncharacterized protein</fullName>
    </submittedName>
</protein>
<dbReference type="RefSeq" id="WP_228376894.1">
    <property type="nucleotide sequence ID" value="NZ_JPRI01000001.1"/>
</dbReference>
<dbReference type="InterPro" id="IPR036514">
    <property type="entry name" value="SGNH_hydro_sf"/>
</dbReference>
<gene>
    <name evidence="1" type="ORF">IW16_01640</name>
</gene>
<dbReference type="SUPFAM" id="SSF52266">
    <property type="entry name" value="SGNH hydrolase"/>
    <property type="match status" value="1"/>
</dbReference>
<dbReference type="Proteomes" id="UP000028719">
    <property type="component" value="Unassembled WGS sequence"/>
</dbReference>
<evidence type="ECO:0000313" key="1">
    <source>
        <dbReference type="EMBL" id="KFF27948.1"/>
    </source>
</evidence>
<dbReference type="EMBL" id="JPRI01000001">
    <property type="protein sequence ID" value="KFF27948.1"/>
    <property type="molecule type" value="Genomic_DNA"/>
</dbReference>
<organism evidence="1 2">
    <name type="scientific">Chryseobacterium vrystaatense</name>
    <dbReference type="NCBI Taxonomy" id="307480"/>
    <lineage>
        <taxon>Bacteria</taxon>
        <taxon>Pseudomonadati</taxon>
        <taxon>Bacteroidota</taxon>
        <taxon>Flavobacteriia</taxon>
        <taxon>Flavobacteriales</taxon>
        <taxon>Weeksellaceae</taxon>
        <taxon>Chryseobacterium group</taxon>
        <taxon>Chryseobacterium</taxon>
    </lineage>
</organism>
<reference evidence="1 2" key="1">
    <citation type="submission" date="2014-07" db="EMBL/GenBank/DDBJ databases">
        <title>Genome of Chryseobacterium vrystaatense LMG 22846.</title>
        <authorList>
            <person name="Pipes S.E."/>
            <person name="Stropko S.J."/>
            <person name="Newman J.D."/>
        </authorList>
    </citation>
    <scope>NUCLEOTIDE SEQUENCE [LARGE SCALE GENOMIC DNA]</scope>
    <source>
        <strain evidence="1 2">LMG 22846</strain>
    </source>
</reference>